<dbReference type="InterPro" id="IPR020846">
    <property type="entry name" value="MFS_dom"/>
</dbReference>
<feature type="compositionally biased region" description="Low complexity" evidence="7">
    <location>
        <begin position="451"/>
        <end position="468"/>
    </location>
</feature>
<dbReference type="GO" id="GO:0022857">
    <property type="term" value="F:transmembrane transporter activity"/>
    <property type="evidence" value="ECO:0007669"/>
    <property type="project" value="InterPro"/>
</dbReference>
<evidence type="ECO:0000256" key="4">
    <source>
        <dbReference type="ARBA" id="ARBA00022692"/>
    </source>
</evidence>
<feature type="transmembrane region" description="Helical" evidence="8">
    <location>
        <begin position="47"/>
        <end position="66"/>
    </location>
</feature>
<dbReference type="CDD" id="cd17321">
    <property type="entry name" value="MFS_MMR_MDR_like"/>
    <property type="match status" value="1"/>
</dbReference>
<dbReference type="InterPro" id="IPR011701">
    <property type="entry name" value="MFS"/>
</dbReference>
<feature type="transmembrane region" description="Helical" evidence="8">
    <location>
        <begin position="429"/>
        <end position="446"/>
    </location>
</feature>
<evidence type="ECO:0000256" key="3">
    <source>
        <dbReference type="ARBA" id="ARBA00022475"/>
    </source>
</evidence>
<proteinExistence type="predicted"/>
<evidence type="ECO:0000259" key="9">
    <source>
        <dbReference type="PROSITE" id="PS50850"/>
    </source>
</evidence>
<feature type="domain" description="Major facilitator superfamily (MFS) profile" evidence="9">
    <location>
        <begin position="7"/>
        <end position="452"/>
    </location>
</feature>
<reference evidence="10" key="1">
    <citation type="submission" date="2021-03" db="EMBL/GenBank/DDBJ databases">
        <authorList>
            <person name="Kanchanasin P."/>
            <person name="Saeng-In P."/>
            <person name="Phongsopitanun W."/>
            <person name="Yuki M."/>
            <person name="Kudo T."/>
            <person name="Ohkuma M."/>
            <person name="Tanasupawat S."/>
        </authorList>
    </citation>
    <scope>NUCLEOTIDE SEQUENCE</scope>
    <source>
        <strain evidence="10">GKU 128</strain>
    </source>
</reference>
<sequence length="490" mass="49825">MSERKWTMVLAPIGVFLTSLDVVVVATALPVLRTKLGASLADLEWTINAYNLVFACLMLTGAALGDRFGRRRMYVAGLTVFSLASAAEALSTSAEQLIVARVVQGVGAAVVLPLTLTLITQAFPAGKRGMAIGIWGGVSGLGVAAGPVVGGAITEGLSWQWIFWVNVPVGLAVAVLSALKLKESRGARTELDIVGLILAGAGVFALVWAPARAPSAGWGSAEVIGALAAGAVQVAAFLVWERRSRHPMVPLAYFRRRGFAMANAVAFIQNVSLIGSLFIISQLFQIGLGYSPLQAGLRILVWNGTLMVTAPIAGALADRYGNRPFMVLGVLMQAGGLAWLAASVEDGVGYGSLVVPLIVAGVGISMVFPTVANLVTGSLPDEDAGVAAGVNSAMRELGSVFGVAIIALVFANAGSYASPGSFIDGFVPAMWVAAAVALAAALPALLSPATTTASGAPAAPAGSAAPADADADAAAEPEPGPVRQREASSG</sequence>
<feature type="transmembrane region" description="Helical" evidence="8">
    <location>
        <begin position="397"/>
        <end position="417"/>
    </location>
</feature>
<evidence type="ECO:0000256" key="1">
    <source>
        <dbReference type="ARBA" id="ARBA00004651"/>
    </source>
</evidence>
<dbReference type="Pfam" id="PF07690">
    <property type="entry name" value="MFS_1"/>
    <property type="match status" value="1"/>
</dbReference>
<dbReference type="NCBIfam" id="TIGR00711">
    <property type="entry name" value="efflux_EmrB"/>
    <property type="match status" value="1"/>
</dbReference>
<keyword evidence="6 8" id="KW-0472">Membrane</keyword>
<dbReference type="GO" id="GO:0005886">
    <property type="term" value="C:plasma membrane"/>
    <property type="evidence" value="ECO:0007669"/>
    <property type="project" value="UniProtKB-SubCell"/>
</dbReference>
<dbReference type="SUPFAM" id="SSF103473">
    <property type="entry name" value="MFS general substrate transporter"/>
    <property type="match status" value="1"/>
</dbReference>
<feature type="transmembrane region" description="Helical" evidence="8">
    <location>
        <begin position="131"/>
        <end position="153"/>
    </location>
</feature>
<feature type="transmembrane region" description="Helical" evidence="8">
    <location>
        <begin position="73"/>
        <end position="92"/>
    </location>
</feature>
<dbReference type="Gene3D" id="1.20.1720.10">
    <property type="entry name" value="Multidrug resistance protein D"/>
    <property type="match status" value="1"/>
</dbReference>
<name>A0A939P6J5_9ACTN</name>
<protein>
    <submittedName>
        <fullName evidence="10">MFS transporter</fullName>
    </submittedName>
</protein>
<feature type="transmembrane region" description="Helical" evidence="8">
    <location>
        <begin position="223"/>
        <end position="240"/>
    </location>
</feature>
<dbReference type="RefSeq" id="WP_208254060.1">
    <property type="nucleotide sequence ID" value="NZ_JAGEOJ010000002.1"/>
</dbReference>
<accession>A0A939P6J5</accession>
<feature type="transmembrane region" description="Helical" evidence="8">
    <location>
        <begin position="354"/>
        <end position="376"/>
    </location>
</feature>
<evidence type="ECO:0000313" key="10">
    <source>
        <dbReference type="EMBL" id="MBO2446457.1"/>
    </source>
</evidence>
<evidence type="ECO:0000256" key="6">
    <source>
        <dbReference type="ARBA" id="ARBA00023136"/>
    </source>
</evidence>
<feature type="transmembrane region" description="Helical" evidence="8">
    <location>
        <begin position="159"/>
        <end position="179"/>
    </location>
</feature>
<keyword evidence="11" id="KW-1185">Reference proteome</keyword>
<evidence type="ECO:0000256" key="8">
    <source>
        <dbReference type="SAM" id="Phobius"/>
    </source>
</evidence>
<dbReference type="Proteomes" id="UP000669179">
    <property type="component" value="Unassembled WGS sequence"/>
</dbReference>
<keyword evidence="2" id="KW-0813">Transport</keyword>
<dbReference type="InterPro" id="IPR004638">
    <property type="entry name" value="EmrB-like"/>
</dbReference>
<dbReference type="PANTHER" id="PTHR42718">
    <property type="entry name" value="MAJOR FACILITATOR SUPERFAMILY MULTIDRUG TRANSPORTER MFSC"/>
    <property type="match status" value="1"/>
</dbReference>
<dbReference type="PRINTS" id="PR01036">
    <property type="entry name" value="TCRTETB"/>
</dbReference>
<dbReference type="Gene3D" id="1.20.1250.20">
    <property type="entry name" value="MFS general substrate transporter like domains"/>
    <property type="match status" value="1"/>
</dbReference>
<gene>
    <name evidence="10" type="ORF">J4573_05110</name>
</gene>
<dbReference type="AlphaFoldDB" id="A0A939P6J5"/>
<dbReference type="EMBL" id="JAGEOJ010000002">
    <property type="protein sequence ID" value="MBO2446457.1"/>
    <property type="molecule type" value="Genomic_DNA"/>
</dbReference>
<comment type="subcellular location">
    <subcellularLocation>
        <location evidence="1">Cell membrane</location>
        <topology evidence="1">Multi-pass membrane protein</topology>
    </subcellularLocation>
</comment>
<dbReference type="PROSITE" id="PS50850">
    <property type="entry name" value="MFS"/>
    <property type="match status" value="1"/>
</dbReference>
<feature type="region of interest" description="Disordered" evidence="7">
    <location>
        <begin position="451"/>
        <end position="490"/>
    </location>
</feature>
<feature type="transmembrane region" description="Helical" evidence="8">
    <location>
        <begin position="98"/>
        <end position="119"/>
    </location>
</feature>
<dbReference type="InterPro" id="IPR036259">
    <property type="entry name" value="MFS_trans_sf"/>
</dbReference>
<feature type="transmembrane region" description="Helical" evidence="8">
    <location>
        <begin position="324"/>
        <end position="342"/>
    </location>
</feature>
<dbReference type="PANTHER" id="PTHR42718:SF42">
    <property type="entry name" value="EXPORT PROTEIN"/>
    <property type="match status" value="1"/>
</dbReference>
<comment type="caution">
    <text evidence="10">The sequence shown here is derived from an EMBL/GenBank/DDBJ whole genome shotgun (WGS) entry which is preliminary data.</text>
</comment>
<evidence type="ECO:0000256" key="2">
    <source>
        <dbReference type="ARBA" id="ARBA00022448"/>
    </source>
</evidence>
<keyword evidence="4 8" id="KW-0812">Transmembrane</keyword>
<evidence type="ECO:0000313" key="11">
    <source>
        <dbReference type="Proteomes" id="UP000669179"/>
    </source>
</evidence>
<feature type="transmembrane region" description="Helical" evidence="8">
    <location>
        <begin position="261"/>
        <end position="284"/>
    </location>
</feature>
<keyword evidence="3" id="KW-1003">Cell membrane</keyword>
<evidence type="ECO:0000256" key="7">
    <source>
        <dbReference type="SAM" id="MobiDB-lite"/>
    </source>
</evidence>
<evidence type="ECO:0000256" key="5">
    <source>
        <dbReference type="ARBA" id="ARBA00022989"/>
    </source>
</evidence>
<feature type="transmembrane region" description="Helical" evidence="8">
    <location>
        <begin position="191"/>
        <end position="211"/>
    </location>
</feature>
<keyword evidence="5 8" id="KW-1133">Transmembrane helix</keyword>
<feature type="transmembrane region" description="Helical" evidence="8">
    <location>
        <begin position="296"/>
        <end position="317"/>
    </location>
</feature>
<organism evidence="10 11">
    <name type="scientific">Actinomadura barringtoniae</name>
    <dbReference type="NCBI Taxonomy" id="1427535"/>
    <lineage>
        <taxon>Bacteria</taxon>
        <taxon>Bacillati</taxon>
        <taxon>Actinomycetota</taxon>
        <taxon>Actinomycetes</taxon>
        <taxon>Streptosporangiales</taxon>
        <taxon>Thermomonosporaceae</taxon>
        <taxon>Actinomadura</taxon>
    </lineage>
</organism>